<evidence type="ECO:0000256" key="3">
    <source>
        <dbReference type="ARBA" id="ARBA00022842"/>
    </source>
</evidence>
<dbReference type="SUPFAM" id="SSF56784">
    <property type="entry name" value="HAD-like"/>
    <property type="match status" value="1"/>
</dbReference>
<evidence type="ECO:0000313" key="4">
    <source>
        <dbReference type="EMBL" id="VAV96179.1"/>
    </source>
</evidence>
<dbReference type="Gene3D" id="3.40.50.1000">
    <property type="entry name" value="HAD superfamily/HAD-like"/>
    <property type="match status" value="1"/>
</dbReference>
<organism evidence="4">
    <name type="scientific">hydrothermal vent metagenome</name>
    <dbReference type="NCBI Taxonomy" id="652676"/>
    <lineage>
        <taxon>unclassified sequences</taxon>
        <taxon>metagenomes</taxon>
        <taxon>ecological metagenomes</taxon>
    </lineage>
</organism>
<dbReference type="PRINTS" id="PR00413">
    <property type="entry name" value="HADHALOGNASE"/>
</dbReference>
<dbReference type="InterPro" id="IPR023198">
    <property type="entry name" value="PGP-like_dom2"/>
</dbReference>
<keyword evidence="3" id="KW-0460">Magnesium</keyword>
<dbReference type="PANTHER" id="PTHR46193">
    <property type="entry name" value="6-PHOSPHOGLUCONATE PHOSPHATASE"/>
    <property type="match status" value="1"/>
</dbReference>
<dbReference type="GO" id="GO:0046872">
    <property type="term" value="F:metal ion binding"/>
    <property type="evidence" value="ECO:0007669"/>
    <property type="project" value="UniProtKB-KW"/>
</dbReference>
<evidence type="ECO:0000256" key="2">
    <source>
        <dbReference type="ARBA" id="ARBA00022723"/>
    </source>
</evidence>
<comment type="cofactor">
    <cofactor evidence="1">
        <name>Mg(2+)</name>
        <dbReference type="ChEBI" id="CHEBI:18420"/>
    </cofactor>
</comment>
<dbReference type="CDD" id="cd07526">
    <property type="entry name" value="HAD_BPGM_like"/>
    <property type="match status" value="1"/>
</dbReference>
<dbReference type="InterPro" id="IPR006439">
    <property type="entry name" value="HAD-SF_hydro_IA"/>
</dbReference>
<dbReference type="SFLD" id="SFLDS00003">
    <property type="entry name" value="Haloacid_Dehalogenase"/>
    <property type="match status" value="1"/>
</dbReference>
<dbReference type="InterPro" id="IPR051600">
    <property type="entry name" value="Beta-PGM-like"/>
</dbReference>
<dbReference type="InterPro" id="IPR023214">
    <property type="entry name" value="HAD_sf"/>
</dbReference>
<dbReference type="SFLD" id="SFLDG01129">
    <property type="entry name" value="C1.5:_HAD__Beta-PGM__Phosphata"/>
    <property type="match status" value="1"/>
</dbReference>
<dbReference type="PANTHER" id="PTHR46193:SF10">
    <property type="entry name" value="6-PHOSPHOGLUCONATE PHOSPHATASE"/>
    <property type="match status" value="1"/>
</dbReference>
<dbReference type="Gene3D" id="1.10.150.240">
    <property type="entry name" value="Putative phosphatase, domain 2"/>
    <property type="match status" value="1"/>
</dbReference>
<protein>
    <submittedName>
        <fullName evidence="4">Phosphatase YieH</fullName>
    </submittedName>
</protein>
<keyword evidence="2" id="KW-0479">Metal-binding</keyword>
<dbReference type="Pfam" id="PF00702">
    <property type="entry name" value="Hydrolase"/>
    <property type="match status" value="1"/>
</dbReference>
<reference evidence="4" key="1">
    <citation type="submission" date="2018-06" db="EMBL/GenBank/DDBJ databases">
        <authorList>
            <person name="Zhirakovskaya E."/>
        </authorList>
    </citation>
    <scope>NUCLEOTIDE SEQUENCE</scope>
</reference>
<accession>A0A3B0RW19</accession>
<gene>
    <name evidence="4" type="ORF">MNBD_ALPHA02-2367</name>
</gene>
<dbReference type="EMBL" id="UOED01000107">
    <property type="protein sequence ID" value="VAV96179.1"/>
    <property type="molecule type" value="Genomic_DNA"/>
</dbReference>
<proteinExistence type="predicted"/>
<sequence>MTIDLVIFDCDGVLVDSEPLANEELRKALAEQGLDLSLDEVVETFVGLSMNKVVNIAGDKLGHDLPDDFLDRLQVKTFAAFELSLKPVEGIRDILAQLQDMPQKICVASSGSFEKMDITLGLTGLKGFFQDNIFSVSQVKRGKPYPDLYLYAAEQMDSDPARCLVIEDSLPGVQGAVAAGMDVLAYSVRGQSQRLAIAGGMVISSMDEVIEYLS</sequence>
<name>A0A3B0RW19_9ZZZZ</name>
<evidence type="ECO:0000256" key="1">
    <source>
        <dbReference type="ARBA" id="ARBA00001946"/>
    </source>
</evidence>
<dbReference type="SFLD" id="SFLDG01135">
    <property type="entry name" value="C1.5.6:_HAD__Beta-PGM__Phospha"/>
    <property type="match status" value="1"/>
</dbReference>
<dbReference type="NCBIfam" id="TIGR01509">
    <property type="entry name" value="HAD-SF-IA-v3"/>
    <property type="match status" value="1"/>
</dbReference>
<dbReference type="InterPro" id="IPR036412">
    <property type="entry name" value="HAD-like_sf"/>
</dbReference>
<dbReference type="AlphaFoldDB" id="A0A3B0RW19"/>
<dbReference type="GO" id="GO:0003824">
    <property type="term" value="F:catalytic activity"/>
    <property type="evidence" value="ECO:0007669"/>
    <property type="project" value="UniProtKB-ARBA"/>
</dbReference>